<accession>A0A443LXQ2</accession>
<dbReference type="EMBL" id="SAVA01000002">
    <property type="protein sequence ID" value="RWR54021.1"/>
    <property type="molecule type" value="Genomic_DNA"/>
</dbReference>
<gene>
    <name evidence="2" type="ORF">EOW66_05260</name>
</gene>
<reference evidence="3" key="2">
    <citation type="submission" date="2019-01" db="EMBL/GenBank/DDBJ databases">
        <title>Sinorhodobacter populi sp. nov. isolated from the symptomatic bark tissue of Populus euramericana canker.</title>
        <authorList>
            <person name="Li Y."/>
        </authorList>
    </citation>
    <scope>NUCLEOTIDE SEQUENCE [LARGE SCALE GENOMIC DNA]</scope>
    <source>
        <strain evidence="3">CGMCC 1.12963</strain>
    </source>
</reference>
<evidence type="ECO:0000256" key="1">
    <source>
        <dbReference type="SAM" id="SignalP"/>
    </source>
</evidence>
<feature type="signal peptide" evidence="1">
    <location>
        <begin position="1"/>
        <end position="25"/>
    </location>
</feature>
<evidence type="ECO:0000313" key="2">
    <source>
        <dbReference type="EMBL" id="RWR54021.1"/>
    </source>
</evidence>
<comment type="caution">
    <text evidence="2">The sequence shown here is derived from an EMBL/GenBank/DDBJ whole genome shotgun (WGS) entry which is preliminary data.</text>
</comment>
<name>A0A443LXQ2_9RHOB</name>
<keyword evidence="1" id="KW-0732">Signal</keyword>
<dbReference type="Proteomes" id="UP000288071">
    <property type="component" value="Unassembled WGS sequence"/>
</dbReference>
<feature type="chain" id="PRO_5019354009" evidence="1">
    <location>
        <begin position="26"/>
        <end position="174"/>
    </location>
</feature>
<dbReference type="AlphaFoldDB" id="A0A443LXQ2"/>
<sequence>MLSHFIRSFAVALMLLGALPQAGHAGGRRGQATVGDYRVGWGTMPRPAGERADVLLFTFVWKDPVPSRGVSEADWAFEAQRQGTDVYTLKTIMGREVYRPARGGVAICTVSAVAQGLCGRKLGLSETKRAEIAASVLRVDGRCTAAPFDPAFNRRMSNAAGGVDQIVVLRAQCR</sequence>
<evidence type="ECO:0000313" key="3">
    <source>
        <dbReference type="Proteomes" id="UP000288071"/>
    </source>
</evidence>
<reference evidence="2 3" key="1">
    <citation type="submission" date="2019-01" db="EMBL/GenBank/DDBJ databases">
        <title>Sinorhodobacter populi sp. nov. isolated from the symptomatic bark tissue of Populus euramericana canker.</title>
        <authorList>
            <person name="Xu G."/>
        </authorList>
    </citation>
    <scope>NUCLEOTIDE SEQUENCE [LARGE SCALE GENOMIC DNA]</scope>
    <source>
        <strain evidence="2 3">CGMCC 1.12963</strain>
    </source>
</reference>
<dbReference type="RefSeq" id="WP_128155383.1">
    <property type="nucleotide sequence ID" value="NZ_JBHSOM010000016.1"/>
</dbReference>
<keyword evidence="3" id="KW-1185">Reference proteome</keyword>
<organism evidence="2 3">
    <name type="scientific">Paenirhodobacter huangdaonensis</name>
    <dbReference type="NCBI Taxonomy" id="2501515"/>
    <lineage>
        <taxon>Bacteria</taxon>
        <taxon>Pseudomonadati</taxon>
        <taxon>Pseudomonadota</taxon>
        <taxon>Alphaproteobacteria</taxon>
        <taxon>Rhodobacterales</taxon>
        <taxon>Rhodobacter group</taxon>
        <taxon>Paenirhodobacter</taxon>
    </lineage>
</organism>
<protein>
    <submittedName>
        <fullName evidence="2">Uncharacterized protein</fullName>
    </submittedName>
</protein>
<proteinExistence type="predicted"/>